<feature type="compositionally biased region" description="Gly residues" evidence="1">
    <location>
        <begin position="1"/>
        <end position="13"/>
    </location>
</feature>
<evidence type="ECO:0000313" key="3">
    <source>
        <dbReference type="EnsemblFungi" id="PTTG_01688-t43_1-p1"/>
    </source>
</evidence>
<dbReference type="Proteomes" id="UP000005240">
    <property type="component" value="Unassembled WGS sequence"/>
</dbReference>
<organism evidence="2">
    <name type="scientific">Puccinia triticina (isolate 1-1 / race 1 (BBBD))</name>
    <name type="common">Brown leaf rust fungus</name>
    <dbReference type="NCBI Taxonomy" id="630390"/>
    <lineage>
        <taxon>Eukaryota</taxon>
        <taxon>Fungi</taxon>
        <taxon>Dikarya</taxon>
        <taxon>Basidiomycota</taxon>
        <taxon>Pucciniomycotina</taxon>
        <taxon>Pucciniomycetes</taxon>
        <taxon>Pucciniales</taxon>
        <taxon>Pucciniaceae</taxon>
        <taxon>Puccinia</taxon>
    </lineage>
</organism>
<reference evidence="2" key="1">
    <citation type="submission" date="2009-11" db="EMBL/GenBank/DDBJ databases">
        <authorList>
            <consortium name="The Broad Institute Genome Sequencing Platform"/>
            <person name="Ward D."/>
            <person name="Feldgarden M."/>
            <person name="Earl A."/>
            <person name="Young S.K."/>
            <person name="Zeng Q."/>
            <person name="Koehrsen M."/>
            <person name="Alvarado L."/>
            <person name="Berlin A."/>
            <person name="Bochicchio J."/>
            <person name="Borenstein D."/>
            <person name="Chapman S.B."/>
            <person name="Chen Z."/>
            <person name="Engels R."/>
            <person name="Freedman E."/>
            <person name="Gellesch M."/>
            <person name="Goldberg J."/>
            <person name="Griggs A."/>
            <person name="Gujja S."/>
            <person name="Heilman E."/>
            <person name="Heiman D."/>
            <person name="Hepburn T."/>
            <person name="Howarth C."/>
            <person name="Jen D."/>
            <person name="Larson L."/>
            <person name="Lewis B."/>
            <person name="Mehta T."/>
            <person name="Park D."/>
            <person name="Pearson M."/>
            <person name="Roberts A."/>
            <person name="Saif S."/>
            <person name="Shea T."/>
            <person name="Shenoy N."/>
            <person name="Sisk P."/>
            <person name="Stolte C."/>
            <person name="Sykes S."/>
            <person name="Thomson T."/>
            <person name="Walk T."/>
            <person name="White J."/>
            <person name="Yandava C."/>
            <person name="Izard J."/>
            <person name="Baranova O.V."/>
            <person name="Blanton J.M."/>
            <person name="Tanner A.C."/>
            <person name="Dewhirst F.E."/>
            <person name="Haas B."/>
            <person name="Nusbaum C."/>
            <person name="Birren B."/>
        </authorList>
    </citation>
    <scope>NUCLEOTIDE SEQUENCE [LARGE SCALE GENOMIC DNA]</scope>
    <source>
        <strain evidence="2">1-1 BBBD Race 1</strain>
    </source>
</reference>
<feature type="region of interest" description="Disordered" evidence="1">
    <location>
        <begin position="62"/>
        <end position="97"/>
    </location>
</feature>
<evidence type="ECO:0000313" key="2">
    <source>
        <dbReference type="EMBL" id="OAV91349.1"/>
    </source>
</evidence>
<reference evidence="2" key="2">
    <citation type="submission" date="2016-05" db="EMBL/GenBank/DDBJ databases">
        <title>Comparative analysis highlights variable genome content of wheat rusts and divergence of the mating loci.</title>
        <authorList>
            <person name="Cuomo C.A."/>
            <person name="Bakkeren G."/>
            <person name="Szabo L."/>
            <person name="Khalil H."/>
            <person name="Joly D."/>
            <person name="Goldberg J."/>
            <person name="Young S."/>
            <person name="Zeng Q."/>
            <person name="Fellers J."/>
        </authorList>
    </citation>
    <scope>NUCLEOTIDE SEQUENCE [LARGE SCALE GENOMIC DNA]</scope>
    <source>
        <strain evidence="2">1-1 BBBD Race 1</strain>
    </source>
</reference>
<accession>A0A180GFP0</accession>
<dbReference type="AlphaFoldDB" id="A0A180GFP0"/>
<protein>
    <submittedName>
        <fullName evidence="2 3">Uncharacterized protein</fullName>
    </submittedName>
</protein>
<dbReference type="EMBL" id="ADAS02000082">
    <property type="protein sequence ID" value="OAV91349.1"/>
    <property type="molecule type" value="Genomic_DNA"/>
</dbReference>
<reference evidence="3" key="4">
    <citation type="submission" date="2025-05" db="UniProtKB">
        <authorList>
            <consortium name="EnsemblFungi"/>
        </authorList>
    </citation>
    <scope>IDENTIFICATION</scope>
    <source>
        <strain evidence="3">isolate 1-1 / race 1 (BBBD)</strain>
    </source>
</reference>
<dbReference type="VEuPathDB" id="FungiDB:PTTG_01688"/>
<feature type="compositionally biased region" description="Basic and acidic residues" evidence="1">
    <location>
        <begin position="30"/>
        <end position="47"/>
    </location>
</feature>
<proteinExistence type="predicted"/>
<reference evidence="3 4" key="3">
    <citation type="journal article" date="2017" name="G3 (Bethesda)">
        <title>Comparative analysis highlights variable genome content of wheat rusts and divergence of the mating loci.</title>
        <authorList>
            <person name="Cuomo C.A."/>
            <person name="Bakkeren G."/>
            <person name="Khalil H.B."/>
            <person name="Panwar V."/>
            <person name="Joly D."/>
            <person name="Linning R."/>
            <person name="Sakthikumar S."/>
            <person name="Song X."/>
            <person name="Adiconis X."/>
            <person name="Fan L."/>
            <person name="Goldberg J.M."/>
            <person name="Levin J.Z."/>
            <person name="Young S."/>
            <person name="Zeng Q."/>
            <person name="Anikster Y."/>
            <person name="Bruce M."/>
            <person name="Wang M."/>
            <person name="Yin C."/>
            <person name="McCallum B."/>
            <person name="Szabo L.J."/>
            <person name="Hulbert S."/>
            <person name="Chen X."/>
            <person name="Fellers J.P."/>
        </authorList>
    </citation>
    <scope>NUCLEOTIDE SEQUENCE</scope>
    <source>
        <strain evidence="3">isolate 1-1 / race 1 (BBBD)</strain>
        <strain evidence="4">Isolate 1-1 / race 1 (BBBD)</strain>
    </source>
</reference>
<feature type="region of interest" description="Disordered" evidence="1">
    <location>
        <begin position="187"/>
        <end position="207"/>
    </location>
</feature>
<keyword evidence="4" id="KW-1185">Reference proteome</keyword>
<feature type="region of interest" description="Disordered" evidence="1">
    <location>
        <begin position="1"/>
        <end position="49"/>
    </location>
</feature>
<name>A0A180GFP0_PUCT1</name>
<evidence type="ECO:0000256" key="1">
    <source>
        <dbReference type="SAM" id="MobiDB-lite"/>
    </source>
</evidence>
<sequence length="256" mass="25720">MEEGVEGGPGSVGAEGLEGIRGAAQEGEEVAGREAVEEAEQAGDRRGQAAVGVDGVGLLRRRGVGEQGGGEGQEELGQVGGDGCCSAGEDEEESVDVSDVPVSVPVIVSVLMRLLMSAGRMLVVLLAEGGGGEAGSDGGEELGGVCPGAAEEGGVGLGVGVAAGEELVHAERRPAGPWVCRDGLGRAGGSQAGEGEPEVLGISGRSGSQRKTTDYVIAGEFSGLGLRMTSLILNSGYLTDRFLRVECASKRNLKMI</sequence>
<feature type="compositionally biased region" description="Low complexity" evidence="1">
    <location>
        <begin position="14"/>
        <end position="25"/>
    </location>
</feature>
<dbReference type="EnsemblFungi" id="PTTG_01688-t43_1">
    <property type="protein sequence ID" value="PTTG_01688-t43_1-p1"/>
    <property type="gene ID" value="PTTG_01688"/>
</dbReference>
<evidence type="ECO:0000313" key="4">
    <source>
        <dbReference type="Proteomes" id="UP000005240"/>
    </source>
</evidence>
<gene>
    <name evidence="2" type="ORF">PTTG_01688</name>
</gene>